<reference evidence="2" key="1">
    <citation type="submission" date="2018-05" db="EMBL/GenBank/DDBJ databases">
        <authorList>
            <person name="Lanie J.A."/>
            <person name="Ng W.-L."/>
            <person name="Kazmierczak K.M."/>
            <person name="Andrzejewski T.M."/>
            <person name="Davidsen T.M."/>
            <person name="Wayne K.J."/>
            <person name="Tettelin H."/>
            <person name="Glass J.I."/>
            <person name="Rusch D."/>
            <person name="Podicherti R."/>
            <person name="Tsui H.-C.T."/>
            <person name="Winkler M.E."/>
        </authorList>
    </citation>
    <scope>NUCLEOTIDE SEQUENCE</scope>
</reference>
<name>A0A382RHI8_9ZZZZ</name>
<dbReference type="InterPro" id="IPR036761">
    <property type="entry name" value="TTHA0802/YceI-like_sf"/>
</dbReference>
<sequence length="101" mass="11712">MEEHFNENYLESDIFPNSTFTGKIIEKNNERVTVEGYLTIHGETNKIKVKGKLLENDNSIRINADFVVKLADYKVKIPKIVTYKIAKEIEVIVDIELKEIE</sequence>
<evidence type="ECO:0000259" key="1">
    <source>
        <dbReference type="Pfam" id="PF04264"/>
    </source>
</evidence>
<dbReference type="InterPro" id="IPR007372">
    <property type="entry name" value="Lipid/polyisoprenoid-bd_YceI"/>
</dbReference>
<organism evidence="2">
    <name type="scientific">marine metagenome</name>
    <dbReference type="NCBI Taxonomy" id="408172"/>
    <lineage>
        <taxon>unclassified sequences</taxon>
        <taxon>metagenomes</taxon>
        <taxon>ecological metagenomes</taxon>
    </lineage>
</organism>
<dbReference type="EMBL" id="UINC01121731">
    <property type="protein sequence ID" value="SVC97096.1"/>
    <property type="molecule type" value="Genomic_DNA"/>
</dbReference>
<dbReference type="Pfam" id="PF04264">
    <property type="entry name" value="YceI"/>
    <property type="match status" value="1"/>
</dbReference>
<dbReference type="Gene3D" id="2.40.128.110">
    <property type="entry name" value="Lipid/polyisoprenoid-binding, YceI-like"/>
    <property type="match status" value="1"/>
</dbReference>
<dbReference type="PANTHER" id="PTHR34406">
    <property type="entry name" value="PROTEIN YCEI"/>
    <property type="match status" value="1"/>
</dbReference>
<gene>
    <name evidence="2" type="ORF">METZ01_LOCUS349950</name>
</gene>
<feature type="domain" description="Lipid/polyisoprenoid-binding YceI-like" evidence="1">
    <location>
        <begin position="2"/>
        <end position="97"/>
    </location>
</feature>
<evidence type="ECO:0000313" key="2">
    <source>
        <dbReference type="EMBL" id="SVC97096.1"/>
    </source>
</evidence>
<proteinExistence type="predicted"/>
<protein>
    <recommendedName>
        <fullName evidence="1">Lipid/polyisoprenoid-binding YceI-like domain-containing protein</fullName>
    </recommendedName>
</protein>
<dbReference type="SUPFAM" id="SSF101874">
    <property type="entry name" value="YceI-like"/>
    <property type="match status" value="1"/>
</dbReference>
<accession>A0A382RHI8</accession>
<dbReference type="PANTHER" id="PTHR34406:SF1">
    <property type="entry name" value="PROTEIN YCEI"/>
    <property type="match status" value="1"/>
</dbReference>
<dbReference type="AlphaFoldDB" id="A0A382RHI8"/>